<evidence type="ECO:0000313" key="1">
    <source>
        <dbReference type="EMBL" id="GAG20998.1"/>
    </source>
</evidence>
<feature type="non-terminal residue" evidence="1">
    <location>
        <position position="1"/>
    </location>
</feature>
<dbReference type="AlphaFoldDB" id="X0W8U6"/>
<sequence length="31" mass="3205">RMFGGSGTIESSPGRGTRVLVELPLEEASGN</sequence>
<organism evidence="1">
    <name type="scientific">marine sediment metagenome</name>
    <dbReference type="NCBI Taxonomy" id="412755"/>
    <lineage>
        <taxon>unclassified sequences</taxon>
        <taxon>metagenomes</taxon>
        <taxon>ecological metagenomes</taxon>
    </lineage>
</organism>
<accession>X0W8U6</accession>
<comment type="caution">
    <text evidence="1">The sequence shown here is derived from an EMBL/GenBank/DDBJ whole genome shotgun (WGS) entry which is preliminary data.</text>
</comment>
<protein>
    <recommendedName>
        <fullName evidence="2">Histidine kinase/HSP90-like ATPase domain-containing protein</fullName>
    </recommendedName>
</protein>
<reference evidence="1" key="1">
    <citation type="journal article" date="2014" name="Front. Microbiol.">
        <title>High frequency of phylogenetically diverse reductive dehalogenase-homologous genes in deep subseafloor sedimentary metagenomes.</title>
        <authorList>
            <person name="Kawai M."/>
            <person name="Futagami T."/>
            <person name="Toyoda A."/>
            <person name="Takaki Y."/>
            <person name="Nishi S."/>
            <person name="Hori S."/>
            <person name="Arai W."/>
            <person name="Tsubouchi T."/>
            <person name="Morono Y."/>
            <person name="Uchiyama I."/>
            <person name="Ito T."/>
            <person name="Fujiyama A."/>
            <person name="Inagaki F."/>
            <person name="Takami H."/>
        </authorList>
    </citation>
    <scope>NUCLEOTIDE SEQUENCE</scope>
    <source>
        <strain evidence="1">Expedition CK06-06</strain>
    </source>
</reference>
<gene>
    <name evidence="1" type="ORF">S01H1_60491</name>
</gene>
<evidence type="ECO:0008006" key="2">
    <source>
        <dbReference type="Google" id="ProtNLM"/>
    </source>
</evidence>
<proteinExistence type="predicted"/>
<name>X0W8U6_9ZZZZ</name>
<dbReference type="EMBL" id="BARS01039617">
    <property type="protein sequence ID" value="GAG20998.1"/>
    <property type="molecule type" value="Genomic_DNA"/>
</dbReference>